<name>A0ABR9E9I4_9GAMM</name>
<evidence type="ECO:0000313" key="1">
    <source>
        <dbReference type="EMBL" id="MBE0367644.1"/>
    </source>
</evidence>
<dbReference type="EMBL" id="AQGV01000012">
    <property type="protein sequence ID" value="MBE0367644.1"/>
    <property type="molecule type" value="Genomic_DNA"/>
</dbReference>
<organism evidence="1 2">
    <name type="scientific">Pseudoalteromonas aurantia 208</name>
    <dbReference type="NCBI Taxonomy" id="1314867"/>
    <lineage>
        <taxon>Bacteria</taxon>
        <taxon>Pseudomonadati</taxon>
        <taxon>Pseudomonadota</taxon>
        <taxon>Gammaproteobacteria</taxon>
        <taxon>Alteromonadales</taxon>
        <taxon>Pseudoalteromonadaceae</taxon>
        <taxon>Pseudoalteromonas</taxon>
    </lineage>
</organism>
<sequence length="1117" mass="121921">MTLEQTLTDVALEAAKHADSANKLIDDVKSGIDTINVVSQNHSVMDDWRTKTGKVAFKDIAGNSHEVDTLASIIADAEKINPNPHVMTKAQFNALRELRKKQYAGSGFVEWGKCYQPEGSWSPKWINNGLYQSALSVAHANELLMGSQGTNPQGISNTDYPESVIDGVTHKLSLINSNNLDLMNRIKFPAAPDGTKAYDSATGVVTEHTSAAEAFNERKNNLSAVADGKYDVTNSTFKFESTKPSGFSLSTGKPAGSAKIVVRVESSITKALELRDSNSPAGDAPLMKSIILEAGKTVDLTFNCTITSGGVYFRVPDPVVDQALKVHTFQVLPTTESVITSRKDLVFLESWHEKIADKDVVYPLGNVQYGATAYEGIALQNNLVAQGYSAFGEWDGNTTGHGAKWSSLSEASRVKLLANPAHNIYYDPEVKAYIQVRYRIRVVEGLGNDWVHTGSKQVDSTGWRMQYAQSLRVKPQGQHSSISKDFDKYTQGATGLFVGGGASQSYNLNPDIGSLIAASTSLQSDTNVAHDGKCYAVPIALVQRMNQGAYHPTYNPMGCARWNRADGTNGYNFQWYASSVASYIKSTMHAFINGDTIPAQGGFTNDSGKIDSNNTGRPDQYKYHDAIYAGQVEDLRLNANKLDVNQLREETMRKAVAGTLRGKGKVPFTNRPQEVSKGEGETSACYINAVGVWDKYWGKYNQSAHLECQGYIILDDGRVFRAIFGSSPQEPSKLRAYWANFTEHDVNYAWLNSQSADDLNDSDFRSGNWHIVGHNYFASNTEFDSLPWVDIIGDPSRVAATFPKGVIGQWIPELPREGVGSVPLNRKCTNASSPLSQVFYTVDNGETWLQRSQSFSKQLNTLVLDTTIDNPHSVILVHYEASSDFTQASNNSVVIGDVGDVFYTTHSSVGEGNNLQGSLTGNAGKATVDPAQGFVPHLGAYRIIDNALSTYGKYAPRHAALPLASQGGQSPAVKAMSTITEKDGLLYLQLHGAELKYDAPEYTVISNAMLDTNLEPNKHYLFKLGTGTLMDGGLWYCNRSMSSVLNSPAWYKKDDGTIGAINVNGDPTFLTPVQIENWGDDQTISIVNGEDVKTDLNGNTVEVFCHHTQMPIGIAHN</sequence>
<protein>
    <recommendedName>
        <fullName evidence="3">Tail fiber protein</fullName>
    </recommendedName>
</protein>
<evidence type="ECO:0008006" key="3">
    <source>
        <dbReference type="Google" id="ProtNLM"/>
    </source>
</evidence>
<proteinExistence type="predicted"/>
<reference evidence="1 2" key="1">
    <citation type="submission" date="2015-03" db="EMBL/GenBank/DDBJ databases">
        <title>Genome sequence of Pseudoalteromonas aurantia.</title>
        <authorList>
            <person name="Xie B.-B."/>
            <person name="Rong J.-C."/>
            <person name="Qin Q.-L."/>
            <person name="Zhang Y.-Z."/>
        </authorList>
    </citation>
    <scope>NUCLEOTIDE SEQUENCE [LARGE SCALE GENOMIC DNA]</scope>
    <source>
        <strain evidence="1 2">208</strain>
    </source>
</reference>
<evidence type="ECO:0000313" key="2">
    <source>
        <dbReference type="Proteomes" id="UP000615755"/>
    </source>
</evidence>
<dbReference type="Proteomes" id="UP000615755">
    <property type="component" value="Unassembled WGS sequence"/>
</dbReference>
<comment type="caution">
    <text evidence="1">The sequence shown here is derived from an EMBL/GenBank/DDBJ whole genome shotgun (WGS) entry which is preliminary data.</text>
</comment>
<accession>A0ABR9E9I4</accession>
<gene>
    <name evidence="1" type="ORF">PAUR_a1048</name>
</gene>
<keyword evidence="2" id="KW-1185">Reference proteome</keyword>
<dbReference type="RefSeq" id="WP_192507047.1">
    <property type="nucleotide sequence ID" value="NZ_AQGV01000012.1"/>
</dbReference>